<keyword evidence="3" id="KW-1185">Reference proteome</keyword>
<dbReference type="InterPro" id="IPR010319">
    <property type="entry name" value="Transglutaminase-like_Cys_pept"/>
</dbReference>
<dbReference type="Gene3D" id="3.10.620.30">
    <property type="match status" value="1"/>
</dbReference>
<evidence type="ECO:0000313" key="2">
    <source>
        <dbReference type="EMBL" id="MCX8998136.1"/>
    </source>
</evidence>
<dbReference type="EMBL" id="JANFPI010000004">
    <property type="protein sequence ID" value="MCX8998136.1"/>
    <property type="molecule type" value="Genomic_DNA"/>
</dbReference>
<protein>
    <submittedName>
        <fullName evidence="2">Transglutaminase-like cysteine peptidase</fullName>
    </submittedName>
</protein>
<evidence type="ECO:0000313" key="3">
    <source>
        <dbReference type="Proteomes" id="UP001208771"/>
    </source>
</evidence>
<comment type="caution">
    <text evidence="2">The sequence shown here is derived from an EMBL/GenBank/DDBJ whole genome shotgun (WGS) entry which is preliminary data.</text>
</comment>
<dbReference type="PANTHER" id="PTHR39327:SF1">
    <property type="entry name" value="BLR5470 PROTEIN"/>
    <property type="match status" value="1"/>
</dbReference>
<dbReference type="Proteomes" id="UP001208771">
    <property type="component" value="Unassembled WGS sequence"/>
</dbReference>
<proteinExistence type="predicted"/>
<reference evidence="2" key="1">
    <citation type="submission" date="2022-07" db="EMBL/GenBank/DDBJ databases">
        <title>Ectorhizobium quercum gen.nov., sp. nov.</title>
        <authorList>
            <person name="Ma T."/>
            <person name="Li Y."/>
        </authorList>
    </citation>
    <scope>NUCLEOTIDE SEQUENCE</scope>
    <source>
        <strain evidence="2">BDR2-2</strain>
    </source>
</reference>
<name>A0AAE3N0Z0_9HYPH</name>
<feature type="signal peptide" evidence="1">
    <location>
        <begin position="1"/>
        <end position="28"/>
    </location>
</feature>
<accession>A0AAE3N0Z0</accession>
<organism evidence="2 3">
    <name type="scientific">Ectorhizobium quercum</name>
    <dbReference type="NCBI Taxonomy" id="2965071"/>
    <lineage>
        <taxon>Bacteria</taxon>
        <taxon>Pseudomonadati</taxon>
        <taxon>Pseudomonadota</taxon>
        <taxon>Alphaproteobacteria</taxon>
        <taxon>Hyphomicrobiales</taxon>
        <taxon>Rhizobiaceae</taxon>
        <taxon>Ectorhizobium</taxon>
    </lineage>
</organism>
<keyword evidence="1" id="KW-0732">Signal</keyword>
<sequence>MKTKIVRTVCAALVASATVFSGFGVAHASSIGGLTRTPPVRPGLHLVARRATLPPFGFAGFCENQSDQCEKSGPVTMVELSRDKRLELQAVNVQVNREINYKDDSSKTDEWRAGVSEGDCDDYALTKRQRLLRAGWPSSALRIATARTASGVGHAVLVVSTSEGDLVLDNRTNVVKPWYATQLRWIKIQSQEDPRIWLAL</sequence>
<evidence type="ECO:0000256" key="1">
    <source>
        <dbReference type="SAM" id="SignalP"/>
    </source>
</evidence>
<dbReference type="AlphaFoldDB" id="A0AAE3N0Z0"/>
<dbReference type="PANTHER" id="PTHR39327">
    <property type="match status" value="1"/>
</dbReference>
<feature type="chain" id="PRO_5042296075" evidence="1">
    <location>
        <begin position="29"/>
        <end position="200"/>
    </location>
</feature>
<dbReference type="RefSeq" id="WP_306411923.1">
    <property type="nucleotide sequence ID" value="NZ_JANFPI010000004.1"/>
</dbReference>
<gene>
    <name evidence="2" type="ORF">NOF55_13575</name>
</gene>
<dbReference type="Pfam" id="PF06035">
    <property type="entry name" value="Peptidase_C93"/>
    <property type="match status" value="1"/>
</dbReference>